<gene>
    <name evidence="1" type="ORF">C7B46_18800</name>
</gene>
<dbReference type="EMBL" id="PXYW01000092">
    <property type="protein sequence ID" value="PSR29080.1"/>
    <property type="molecule type" value="Genomic_DNA"/>
</dbReference>
<reference evidence="1 2" key="1">
    <citation type="journal article" date="2014" name="BMC Genomics">
        <title>Comparison of environmental and isolate Sulfobacillus genomes reveals diverse carbon, sulfur, nitrogen, and hydrogen metabolisms.</title>
        <authorList>
            <person name="Justice N.B."/>
            <person name="Norman A."/>
            <person name="Brown C.T."/>
            <person name="Singh A."/>
            <person name="Thomas B.C."/>
            <person name="Banfield J.F."/>
        </authorList>
    </citation>
    <scope>NUCLEOTIDE SEQUENCE [LARGE SCALE GENOMIC DNA]</scope>
    <source>
        <strain evidence="1">AMDSBA4</strain>
    </source>
</reference>
<dbReference type="Gene3D" id="3.40.630.30">
    <property type="match status" value="1"/>
</dbReference>
<comment type="caution">
    <text evidence="1">The sequence shown here is derived from an EMBL/GenBank/DDBJ whole genome shotgun (WGS) entry which is preliminary data.</text>
</comment>
<dbReference type="AlphaFoldDB" id="A0A2T2X3K8"/>
<proteinExistence type="predicted"/>
<dbReference type="Proteomes" id="UP000242972">
    <property type="component" value="Unassembled WGS sequence"/>
</dbReference>
<accession>A0A2T2X3K8</accession>
<organism evidence="1 2">
    <name type="scientific">Sulfobacillus benefaciens</name>
    <dbReference type="NCBI Taxonomy" id="453960"/>
    <lineage>
        <taxon>Bacteria</taxon>
        <taxon>Bacillati</taxon>
        <taxon>Bacillota</taxon>
        <taxon>Clostridia</taxon>
        <taxon>Eubacteriales</taxon>
        <taxon>Clostridiales Family XVII. Incertae Sedis</taxon>
        <taxon>Sulfobacillus</taxon>
    </lineage>
</organism>
<dbReference type="SUPFAM" id="SSF55729">
    <property type="entry name" value="Acyl-CoA N-acyltransferases (Nat)"/>
    <property type="match status" value="1"/>
</dbReference>
<dbReference type="InterPro" id="IPR016181">
    <property type="entry name" value="Acyl_CoA_acyltransferase"/>
</dbReference>
<evidence type="ECO:0008006" key="3">
    <source>
        <dbReference type="Google" id="ProtNLM"/>
    </source>
</evidence>
<evidence type="ECO:0000313" key="2">
    <source>
        <dbReference type="Proteomes" id="UP000242972"/>
    </source>
</evidence>
<evidence type="ECO:0000313" key="1">
    <source>
        <dbReference type="EMBL" id="PSR29080.1"/>
    </source>
</evidence>
<sequence>MFSGWALLWGGETHADYRGQGFYHKMVRHRLWYAYRYHCDFVAVYATRGTSQPILADMGFSVVETIDIYRPPNWQNARNNNTI</sequence>
<protein>
    <recommendedName>
        <fullName evidence="3">N-acetyltransferase domain-containing protein</fullName>
    </recommendedName>
</protein>
<name>A0A2T2X3K8_9FIRM</name>